<dbReference type="PROSITE" id="PS50006">
    <property type="entry name" value="FHA_DOMAIN"/>
    <property type="match status" value="1"/>
</dbReference>
<evidence type="ECO:0000256" key="2">
    <source>
        <dbReference type="ARBA" id="ARBA00022763"/>
    </source>
</evidence>
<dbReference type="GO" id="GO:0007095">
    <property type="term" value="P:mitotic G2 DNA damage checkpoint signaling"/>
    <property type="evidence" value="ECO:0007669"/>
    <property type="project" value="InterPro"/>
</dbReference>
<dbReference type="PANTHER" id="PTHR12162:SF0">
    <property type="entry name" value="NIBRIN"/>
    <property type="match status" value="1"/>
</dbReference>
<dbReference type="GO" id="GO:0003684">
    <property type="term" value="F:damaged DNA binding"/>
    <property type="evidence" value="ECO:0007669"/>
    <property type="project" value="TreeGrafter"/>
</dbReference>
<proteinExistence type="inferred from homology"/>
<comment type="similarity">
    <text evidence="5">Belongs to the Nibrin family.</text>
</comment>
<dbReference type="InterPro" id="IPR032429">
    <property type="entry name" value="Nibrin_BRCT2"/>
</dbReference>
<dbReference type="InterPro" id="IPR040227">
    <property type="entry name" value="Nibrin-rel"/>
</dbReference>
<feature type="compositionally biased region" description="Polar residues" evidence="6">
    <location>
        <begin position="556"/>
        <end position="568"/>
    </location>
</feature>
<accession>A0A1D2VIH9</accession>
<evidence type="ECO:0000313" key="8">
    <source>
        <dbReference type="EMBL" id="ODV61303.1"/>
    </source>
</evidence>
<feature type="region of interest" description="Disordered" evidence="6">
    <location>
        <begin position="548"/>
        <end position="656"/>
    </location>
</feature>
<dbReference type="InterPro" id="IPR043014">
    <property type="entry name" value="Nibrin_BRCT2_sf"/>
</dbReference>
<feature type="compositionally biased region" description="Basic and acidic residues" evidence="6">
    <location>
        <begin position="609"/>
        <end position="647"/>
    </location>
</feature>
<dbReference type="EMBL" id="KV454480">
    <property type="protein sequence ID" value="ODV61303.1"/>
    <property type="molecule type" value="Genomic_DNA"/>
</dbReference>
<dbReference type="GO" id="GO:0030870">
    <property type="term" value="C:Mre11 complex"/>
    <property type="evidence" value="ECO:0007669"/>
    <property type="project" value="InterPro"/>
</dbReference>
<dbReference type="GeneID" id="30968197"/>
<dbReference type="InterPro" id="IPR000253">
    <property type="entry name" value="FHA_dom"/>
</dbReference>
<evidence type="ECO:0000256" key="3">
    <source>
        <dbReference type="ARBA" id="ARBA00023204"/>
    </source>
</evidence>
<name>A0A1D2VIH9_9ASCO</name>
<evidence type="ECO:0000259" key="7">
    <source>
        <dbReference type="PROSITE" id="PS50006"/>
    </source>
</evidence>
<sequence length="707" mass="81442">MWLIRLPDENSGVEYVTRWLMPNKPYSIGRDRTSDVYLSQKYISKHHFTIKVDNSFNHKNPEVIPDLHLVLYGKAATFVSKKQIFSNGSQDSPSSLIYNGRNLAKDNTIPITIHHKKTNSNFTFEIVWNPILISYSADDNSEKLNLDESLENTNIHYTTQFLSSTTYTLKSLKYSSKLIISLINQTPIVNFDFITSIKNAISTKISDVPDLQNKLFNDKKNFKVFNYCMNPYNLNLLEFDYNEFFPNYKKFLDDPLYGVDQARKVLFKNTVFIFNNLNHFDYLKVPIQLASGNCLYFDLSPHLSSSKNDTKSIFNLFTNAVDECISGSENIDKDEKVNLILLKVPKNSNHSISINDIENNSSKIGFNLIPQLQLEIARYLNISVVENLDLLNSIKNVDLSILLNLKPSKPSDIDLEFRSISENNSADITNGLKIDRKISSPTIEEVYPKNRLKRRKLTRNRTIKRQNVMDVFNSMSRPSFLEDVPETGTDNFSLVNMNDEENNVQMEVIDEEIKSENISENNKNVIEDIKSIGTRKLKRRANKVKRLSNPLIKNAPSPTQQIVISDNESAIEDSPIKKKKMSREDKIDYSDRSLNITKSEKQQTPAIIKEQDQGDNNQERVGNKRKMSEKAQAKNNEDFPKAKKTKIDDDDDDDDKGFVQFKEKKKAVNIKEIIKDAKNKEQKRIEANQDRINKVIDSKIIEERSLK</sequence>
<dbReference type="GO" id="GO:0000724">
    <property type="term" value="P:double-strand break repair via homologous recombination"/>
    <property type="evidence" value="ECO:0007669"/>
    <property type="project" value="TreeGrafter"/>
</dbReference>
<dbReference type="InParanoid" id="A0A1D2VIH9"/>
<comment type="subcellular location">
    <subcellularLocation>
        <location evidence="1">Nucleus</location>
    </subcellularLocation>
</comment>
<feature type="compositionally biased region" description="Polar residues" evidence="6">
    <location>
        <begin position="592"/>
        <end position="605"/>
    </location>
</feature>
<keyword evidence="2" id="KW-0227">DNA damage</keyword>
<evidence type="ECO:0000256" key="1">
    <source>
        <dbReference type="ARBA" id="ARBA00004123"/>
    </source>
</evidence>
<dbReference type="Pfam" id="PF00498">
    <property type="entry name" value="FHA"/>
    <property type="match status" value="1"/>
</dbReference>
<dbReference type="AlphaFoldDB" id="A0A1D2VIH9"/>
<evidence type="ECO:0000256" key="5">
    <source>
        <dbReference type="ARBA" id="ARBA00044757"/>
    </source>
</evidence>
<protein>
    <recommendedName>
        <fullName evidence="7">FHA domain-containing protein</fullName>
    </recommendedName>
</protein>
<dbReference type="InterPro" id="IPR008984">
    <property type="entry name" value="SMAD_FHA_dom_sf"/>
</dbReference>
<reference evidence="9" key="1">
    <citation type="submission" date="2016-05" db="EMBL/GenBank/DDBJ databases">
        <title>Comparative genomics of biotechnologically important yeasts.</title>
        <authorList>
            <consortium name="DOE Joint Genome Institute"/>
            <person name="Riley R."/>
            <person name="Haridas S."/>
            <person name="Wolfe K.H."/>
            <person name="Lopes M.R."/>
            <person name="Hittinger C.T."/>
            <person name="Goker M."/>
            <person name="Salamov A."/>
            <person name="Wisecaver J."/>
            <person name="Long T.M."/>
            <person name="Aerts A.L."/>
            <person name="Barry K."/>
            <person name="Choi C."/>
            <person name="Clum A."/>
            <person name="Coughlan A.Y."/>
            <person name="Deshpande S."/>
            <person name="Douglass A.P."/>
            <person name="Hanson S.J."/>
            <person name="Klenk H.-P."/>
            <person name="Labutti K."/>
            <person name="Lapidus A."/>
            <person name="Lindquist E."/>
            <person name="Lipzen A."/>
            <person name="Meier-Kolthoff J.P."/>
            <person name="Ohm R.A."/>
            <person name="Otillar R.P."/>
            <person name="Pangilinan J."/>
            <person name="Peng Y."/>
            <person name="Rokas A."/>
            <person name="Rosa C.A."/>
            <person name="Scheuner C."/>
            <person name="Sibirny A.A."/>
            <person name="Slot J.C."/>
            <person name="Stielow J.B."/>
            <person name="Sun H."/>
            <person name="Kurtzman C.P."/>
            <person name="Blackwell M."/>
            <person name="Grigoriev I.V."/>
            <person name="Jeffries T.W."/>
        </authorList>
    </citation>
    <scope>NUCLEOTIDE SEQUENCE [LARGE SCALE GENOMIC DNA]</scope>
    <source>
        <strain evidence="9">DSM 1968</strain>
    </source>
</reference>
<dbReference type="SMART" id="SM00240">
    <property type="entry name" value="FHA"/>
    <property type="match status" value="1"/>
</dbReference>
<dbReference type="Proteomes" id="UP000095038">
    <property type="component" value="Unassembled WGS sequence"/>
</dbReference>
<feature type="domain" description="FHA" evidence="7">
    <location>
        <begin position="26"/>
        <end position="84"/>
    </location>
</feature>
<keyword evidence="9" id="KW-1185">Reference proteome</keyword>
<dbReference type="STRING" id="1344418.A0A1D2VIH9"/>
<dbReference type="Pfam" id="PF16508">
    <property type="entry name" value="NIBRIN_BRCT_II"/>
    <property type="match status" value="1"/>
</dbReference>
<dbReference type="PANTHER" id="PTHR12162">
    <property type="entry name" value="NIBRIN-RELATED"/>
    <property type="match status" value="1"/>
</dbReference>
<evidence type="ECO:0000256" key="4">
    <source>
        <dbReference type="ARBA" id="ARBA00023242"/>
    </source>
</evidence>
<feature type="compositionally biased region" description="Basic and acidic residues" evidence="6">
    <location>
        <begin position="582"/>
        <end position="591"/>
    </location>
</feature>
<dbReference type="RefSeq" id="XP_020047610.1">
    <property type="nucleotide sequence ID" value="XM_020194561.1"/>
</dbReference>
<gene>
    <name evidence="8" type="ORF">ASCRUDRAFT_81018</name>
</gene>
<dbReference type="Gene3D" id="2.60.200.20">
    <property type="match status" value="1"/>
</dbReference>
<dbReference type="SUPFAM" id="SSF49879">
    <property type="entry name" value="SMAD/FHA domain"/>
    <property type="match status" value="1"/>
</dbReference>
<keyword evidence="4" id="KW-0539">Nucleus</keyword>
<evidence type="ECO:0000256" key="6">
    <source>
        <dbReference type="SAM" id="MobiDB-lite"/>
    </source>
</evidence>
<organism evidence="8 9">
    <name type="scientific">Ascoidea rubescens DSM 1968</name>
    <dbReference type="NCBI Taxonomy" id="1344418"/>
    <lineage>
        <taxon>Eukaryota</taxon>
        <taxon>Fungi</taxon>
        <taxon>Dikarya</taxon>
        <taxon>Ascomycota</taxon>
        <taxon>Saccharomycotina</taxon>
        <taxon>Saccharomycetes</taxon>
        <taxon>Ascoideaceae</taxon>
        <taxon>Ascoidea</taxon>
    </lineage>
</organism>
<keyword evidence="3" id="KW-0234">DNA repair</keyword>
<dbReference type="Gene3D" id="3.40.50.10980">
    <property type="entry name" value="Nibrin, BRCT2 domain"/>
    <property type="match status" value="1"/>
</dbReference>
<evidence type="ECO:0000313" key="9">
    <source>
        <dbReference type="Proteomes" id="UP000095038"/>
    </source>
</evidence>